<proteinExistence type="predicted"/>
<gene>
    <name evidence="2" type="ORF">SSP531S_59040</name>
</gene>
<evidence type="ECO:0000313" key="3">
    <source>
        <dbReference type="Proteomes" id="UP000265354"/>
    </source>
</evidence>
<evidence type="ECO:0000256" key="1">
    <source>
        <dbReference type="SAM" id="MobiDB-lite"/>
    </source>
</evidence>
<accession>A0A388T626</accession>
<dbReference type="AlphaFoldDB" id="A0A388T626"/>
<dbReference type="Proteomes" id="UP000265354">
    <property type="component" value="Unassembled WGS sequence"/>
</dbReference>
<sequence length="67" mass="7201">MRKSAPLPPGSRIRAEGRPAEQSKSWRTCWLPGGAFSTSDCQAPTWSLQTAAVALLPRQGYGGGPFR</sequence>
<evidence type="ECO:0000313" key="2">
    <source>
        <dbReference type="EMBL" id="GBQ04408.1"/>
    </source>
</evidence>
<dbReference type="EMBL" id="BGZL01000041">
    <property type="protein sequence ID" value="GBQ04408.1"/>
    <property type="molecule type" value="Genomic_DNA"/>
</dbReference>
<name>A0A388T626_9ACTN</name>
<protein>
    <submittedName>
        <fullName evidence="2">Uncharacterized protein</fullName>
    </submittedName>
</protein>
<organism evidence="2 3">
    <name type="scientific">Streptomyces spongiicola</name>
    <dbReference type="NCBI Taxonomy" id="1690221"/>
    <lineage>
        <taxon>Bacteria</taxon>
        <taxon>Bacillati</taxon>
        <taxon>Actinomycetota</taxon>
        <taxon>Actinomycetes</taxon>
        <taxon>Kitasatosporales</taxon>
        <taxon>Streptomycetaceae</taxon>
        <taxon>Streptomyces</taxon>
    </lineage>
</organism>
<reference evidence="2 3" key="1">
    <citation type="submission" date="2018-07" db="EMBL/GenBank/DDBJ databases">
        <title>Whole Genome Shotgun Sequence of Streptomyces spongiicola strain 531S.</title>
        <authorList>
            <person name="Dohra H."/>
            <person name="Kodani S."/>
        </authorList>
    </citation>
    <scope>NUCLEOTIDE SEQUENCE [LARGE SCALE GENOMIC DNA]</scope>
    <source>
        <strain evidence="2 3">531S</strain>
    </source>
</reference>
<feature type="region of interest" description="Disordered" evidence="1">
    <location>
        <begin position="1"/>
        <end position="24"/>
    </location>
</feature>
<comment type="caution">
    <text evidence="2">The sequence shown here is derived from an EMBL/GenBank/DDBJ whole genome shotgun (WGS) entry which is preliminary data.</text>
</comment>